<evidence type="ECO:0000256" key="1">
    <source>
        <dbReference type="SAM" id="MobiDB-lite"/>
    </source>
</evidence>
<feature type="compositionally biased region" description="Pro residues" evidence="1">
    <location>
        <begin position="1"/>
        <end position="13"/>
    </location>
</feature>
<feature type="region of interest" description="Disordered" evidence="1">
    <location>
        <begin position="1"/>
        <end position="21"/>
    </location>
</feature>
<gene>
    <name evidence="2" type="ORF">E2C01_049535</name>
</gene>
<comment type="caution">
    <text evidence="2">The sequence shown here is derived from an EMBL/GenBank/DDBJ whole genome shotgun (WGS) entry which is preliminary data.</text>
</comment>
<evidence type="ECO:0000313" key="2">
    <source>
        <dbReference type="EMBL" id="MPC55593.1"/>
    </source>
</evidence>
<name>A0A5B7GE67_PORTR</name>
<dbReference type="Proteomes" id="UP000324222">
    <property type="component" value="Unassembled WGS sequence"/>
</dbReference>
<dbReference type="EMBL" id="VSRR010013298">
    <property type="protein sequence ID" value="MPC55593.1"/>
    <property type="molecule type" value="Genomic_DNA"/>
</dbReference>
<protein>
    <submittedName>
        <fullName evidence="2">Uncharacterized protein</fullName>
    </submittedName>
</protein>
<sequence length="142" mass="14989">MIAVHPPPSPPPSTTNGCVSLPQLTRGMRLSSPLSSNSGPRERSQREVCEAAIPALACLTLGRRAERATRPLLQLPLYAFHTPSSSLSHPSLSISQPPPGVFLMPVFVCSGPTCVLRGTTDDETATGSDIPIMVTTRSSQDA</sequence>
<accession>A0A5B7GE67</accession>
<organism evidence="2 3">
    <name type="scientific">Portunus trituberculatus</name>
    <name type="common">Swimming crab</name>
    <name type="synonym">Neptunus trituberculatus</name>
    <dbReference type="NCBI Taxonomy" id="210409"/>
    <lineage>
        <taxon>Eukaryota</taxon>
        <taxon>Metazoa</taxon>
        <taxon>Ecdysozoa</taxon>
        <taxon>Arthropoda</taxon>
        <taxon>Crustacea</taxon>
        <taxon>Multicrustacea</taxon>
        <taxon>Malacostraca</taxon>
        <taxon>Eumalacostraca</taxon>
        <taxon>Eucarida</taxon>
        <taxon>Decapoda</taxon>
        <taxon>Pleocyemata</taxon>
        <taxon>Brachyura</taxon>
        <taxon>Eubrachyura</taxon>
        <taxon>Portunoidea</taxon>
        <taxon>Portunidae</taxon>
        <taxon>Portuninae</taxon>
        <taxon>Portunus</taxon>
    </lineage>
</organism>
<evidence type="ECO:0000313" key="3">
    <source>
        <dbReference type="Proteomes" id="UP000324222"/>
    </source>
</evidence>
<reference evidence="2 3" key="1">
    <citation type="submission" date="2019-05" db="EMBL/GenBank/DDBJ databases">
        <title>Another draft genome of Portunus trituberculatus and its Hox gene families provides insights of decapod evolution.</title>
        <authorList>
            <person name="Jeong J.-H."/>
            <person name="Song I."/>
            <person name="Kim S."/>
            <person name="Choi T."/>
            <person name="Kim D."/>
            <person name="Ryu S."/>
            <person name="Kim W."/>
        </authorList>
    </citation>
    <scope>NUCLEOTIDE SEQUENCE [LARGE SCALE GENOMIC DNA]</scope>
    <source>
        <tissue evidence="2">Muscle</tissue>
    </source>
</reference>
<keyword evidence="3" id="KW-1185">Reference proteome</keyword>
<proteinExistence type="predicted"/>
<dbReference type="AlphaFoldDB" id="A0A5B7GE67"/>